<comment type="caution">
    <text evidence="1">The sequence shown here is derived from an EMBL/GenBank/DDBJ whole genome shotgun (WGS) entry which is preliminary data.</text>
</comment>
<reference evidence="1 2" key="1">
    <citation type="submission" date="2019-10" db="EMBL/GenBank/DDBJ databases">
        <title>Poseidonibacter ostreae sp. nov., isolated from the gut of the Ostrea denselamellosa.</title>
        <authorList>
            <person name="Choi A."/>
        </authorList>
    </citation>
    <scope>NUCLEOTIDE SEQUENCE [LARGE SCALE GENOMIC DNA]</scope>
    <source>
        <strain evidence="1 2">SJOD-M-33</strain>
    </source>
</reference>
<dbReference type="SUPFAM" id="SSF53335">
    <property type="entry name" value="S-adenosyl-L-methionine-dependent methyltransferases"/>
    <property type="match status" value="1"/>
</dbReference>
<evidence type="ECO:0008006" key="3">
    <source>
        <dbReference type="Google" id="ProtNLM"/>
    </source>
</evidence>
<dbReference type="Gene3D" id="3.40.50.150">
    <property type="entry name" value="Vaccinia Virus protein VP39"/>
    <property type="match status" value="1"/>
</dbReference>
<dbReference type="RefSeq" id="WP_152279473.1">
    <property type="nucleotide sequence ID" value="NZ_WFKK01000001.1"/>
</dbReference>
<dbReference type="EMBL" id="WFKK01000001">
    <property type="protein sequence ID" value="KAB7891370.1"/>
    <property type="molecule type" value="Genomic_DNA"/>
</dbReference>
<name>A0A6L4WY31_9BACT</name>
<accession>A0A6L4WY31</accession>
<evidence type="ECO:0000313" key="2">
    <source>
        <dbReference type="Proteomes" id="UP000472839"/>
    </source>
</evidence>
<proteinExistence type="predicted"/>
<evidence type="ECO:0000313" key="1">
    <source>
        <dbReference type="EMBL" id="KAB7891370.1"/>
    </source>
</evidence>
<gene>
    <name evidence="1" type="ORF">GBG19_00610</name>
</gene>
<protein>
    <recommendedName>
        <fullName evidence="3">Class I SAM-dependent methyltransferase</fullName>
    </recommendedName>
</protein>
<organism evidence="1 2">
    <name type="scientific">Poseidonibacter ostreae</name>
    <dbReference type="NCBI Taxonomy" id="2654171"/>
    <lineage>
        <taxon>Bacteria</taxon>
        <taxon>Pseudomonadati</taxon>
        <taxon>Campylobacterota</taxon>
        <taxon>Epsilonproteobacteria</taxon>
        <taxon>Campylobacterales</taxon>
        <taxon>Arcobacteraceae</taxon>
        <taxon>Poseidonibacter</taxon>
    </lineage>
</organism>
<sequence length="214" mass="25215">MNATFKDMSAIHSTIKTDRYELSTKVYKPSWREKTDLEYLGQEEGDIITYLVDKQKREMVMSDSFMEKRTNQDFINKANGDVLIAGLGIGMIILAIQDKEDVRSITVVEICEELKDIVMVGLEKVLNDKVTIIIEDINKFKPTKKYDTVYCDIWNTIDGINWEEMKSLTRKFKNHINRDNENYLLDHWRKEDVRKLDREYNMQLKKLQNMTTGV</sequence>
<dbReference type="InterPro" id="IPR029063">
    <property type="entry name" value="SAM-dependent_MTases_sf"/>
</dbReference>
<dbReference type="Proteomes" id="UP000472839">
    <property type="component" value="Unassembled WGS sequence"/>
</dbReference>
<dbReference type="AlphaFoldDB" id="A0A6L4WY31"/>